<protein>
    <submittedName>
        <fullName evidence="2">Putative metal-dependent hydrolase</fullName>
    </submittedName>
</protein>
<dbReference type="InterPro" id="IPR002725">
    <property type="entry name" value="YgjP-like_metallopeptidase"/>
</dbReference>
<dbReference type="eggNOG" id="COG1451">
    <property type="taxonomic scope" value="Bacteria"/>
</dbReference>
<feature type="domain" description="YgjP-like metallopeptidase" evidence="1">
    <location>
        <begin position="70"/>
        <end position="177"/>
    </location>
</feature>
<feature type="domain" description="YgjP-like metallopeptidase" evidence="1">
    <location>
        <begin position="2"/>
        <end position="52"/>
    </location>
</feature>
<sequence>MYLRVKPPHGEIVISAPTRMKDAAIASFVHSRRSWILQQQKRVRAAYQNAIEHIGGTDSPQTSATQHIEWSESTKQQAAQNIQSQLPQLLDHWGAIIGRGPTHITLRLMTSRWGSCTPATGRIRLNLQLGLMESRYLEYVLVHEMTHLWARGHGEQFQRHMDRYLPDWRQRRRELNRMVLW</sequence>
<name>A0A087EKY4_9BIFI</name>
<evidence type="ECO:0000313" key="2">
    <source>
        <dbReference type="EMBL" id="KFJ08435.1"/>
    </source>
</evidence>
<dbReference type="Proteomes" id="UP000029080">
    <property type="component" value="Unassembled WGS sequence"/>
</dbReference>
<dbReference type="AlphaFoldDB" id="A0A087EKY4"/>
<keyword evidence="2" id="KW-0378">Hydrolase</keyword>
<keyword evidence="3" id="KW-1185">Reference proteome</keyword>
<dbReference type="Gene3D" id="3.30.2010.10">
    <property type="entry name" value="Metalloproteases ('zincins'), catalytic domain"/>
    <property type="match status" value="1"/>
</dbReference>
<reference evidence="2 3" key="1">
    <citation type="submission" date="2014-03" db="EMBL/GenBank/DDBJ databases">
        <title>Genomics of Bifidobacteria.</title>
        <authorList>
            <person name="Ventura M."/>
            <person name="Milani C."/>
            <person name="Lugli G.A."/>
        </authorList>
    </citation>
    <scope>NUCLEOTIDE SEQUENCE [LARGE SCALE GENOMIC DNA]</scope>
    <source>
        <strain evidence="2 3">JCM 13495</strain>
    </source>
</reference>
<evidence type="ECO:0000313" key="3">
    <source>
        <dbReference type="Proteomes" id="UP000029080"/>
    </source>
</evidence>
<gene>
    <name evidence="2" type="ORF">BITS_1747</name>
</gene>
<dbReference type="GO" id="GO:0016787">
    <property type="term" value="F:hydrolase activity"/>
    <property type="evidence" value="ECO:0007669"/>
    <property type="project" value="UniProtKB-KW"/>
</dbReference>
<dbReference type="PANTHER" id="PTHR30399:SF1">
    <property type="entry name" value="UTP PYROPHOSPHATASE"/>
    <property type="match status" value="1"/>
</dbReference>
<dbReference type="EMBL" id="JGZU01000001">
    <property type="protein sequence ID" value="KFJ08435.1"/>
    <property type="molecule type" value="Genomic_DNA"/>
</dbReference>
<proteinExistence type="predicted"/>
<accession>A0A087EKY4</accession>
<dbReference type="InterPro" id="IPR053136">
    <property type="entry name" value="UTP_pyrophosphatase-like"/>
</dbReference>
<dbReference type="PANTHER" id="PTHR30399">
    <property type="entry name" value="UNCHARACTERIZED PROTEIN YGJP"/>
    <property type="match status" value="1"/>
</dbReference>
<dbReference type="CDD" id="cd07344">
    <property type="entry name" value="M48_yhfN_like"/>
    <property type="match status" value="1"/>
</dbReference>
<dbReference type="Pfam" id="PF01863">
    <property type="entry name" value="YgjP-like"/>
    <property type="match status" value="2"/>
</dbReference>
<evidence type="ECO:0000259" key="1">
    <source>
        <dbReference type="Pfam" id="PF01863"/>
    </source>
</evidence>
<dbReference type="OrthoDB" id="9811177at2"/>
<organism evidence="2 3">
    <name type="scientific">Bifidobacterium tsurumiense</name>
    <dbReference type="NCBI Taxonomy" id="356829"/>
    <lineage>
        <taxon>Bacteria</taxon>
        <taxon>Bacillati</taxon>
        <taxon>Actinomycetota</taxon>
        <taxon>Actinomycetes</taxon>
        <taxon>Bifidobacteriales</taxon>
        <taxon>Bifidobacteriaceae</taxon>
        <taxon>Bifidobacterium</taxon>
    </lineage>
</organism>
<comment type="caution">
    <text evidence="2">The sequence shown here is derived from an EMBL/GenBank/DDBJ whole genome shotgun (WGS) entry which is preliminary data.</text>
</comment>
<dbReference type="RefSeq" id="WP_051264386.1">
    <property type="nucleotide sequence ID" value="NZ_JGZU01000001.1"/>
</dbReference>